<dbReference type="RefSeq" id="WP_071087327.1">
    <property type="nucleotide sequence ID" value="NZ_MBLM01000134.1"/>
</dbReference>
<dbReference type="Proteomes" id="UP000179627">
    <property type="component" value="Unassembled WGS sequence"/>
</dbReference>
<accession>A0A1S1QIB7</accession>
<keyword evidence="1" id="KW-0808">Transferase</keyword>
<name>A0A1S1QIB7_9ACTN</name>
<dbReference type="OrthoDB" id="8163513at2"/>
<dbReference type="InterPro" id="IPR029063">
    <property type="entry name" value="SAM-dependent_MTases_sf"/>
</dbReference>
<reference evidence="2" key="1">
    <citation type="submission" date="2016-07" db="EMBL/GenBank/DDBJ databases">
        <title>Sequence Frankia sp. strain CcI1.17.</title>
        <authorList>
            <person name="Ghodhbane-Gtari F."/>
            <person name="Swanson E."/>
            <person name="Gueddou A."/>
            <person name="Morris K."/>
            <person name="Hezbri K."/>
            <person name="Ktari A."/>
            <person name="Nouioui I."/>
            <person name="Abebe-Akele F."/>
            <person name="Simpson S."/>
            <person name="Thomas K."/>
            <person name="Gtari M."/>
            <person name="Tisa L.S."/>
            <person name="Hurst S."/>
        </authorList>
    </citation>
    <scope>NUCLEOTIDE SEQUENCE [LARGE SCALE GENOMIC DNA]</scope>
    <source>
        <strain evidence="2">Cc1.17</strain>
    </source>
</reference>
<keyword evidence="2" id="KW-1185">Reference proteome</keyword>
<dbReference type="Gene3D" id="3.40.50.150">
    <property type="entry name" value="Vaccinia Virus protein VP39"/>
    <property type="match status" value="1"/>
</dbReference>
<evidence type="ECO:0000313" key="1">
    <source>
        <dbReference type="EMBL" id="OHV33161.1"/>
    </source>
</evidence>
<evidence type="ECO:0000313" key="2">
    <source>
        <dbReference type="Proteomes" id="UP000179627"/>
    </source>
</evidence>
<gene>
    <name evidence="1" type="ORF">CC117_23580</name>
</gene>
<sequence length="222" mass="24545">MDHVASERHWVAWHRQYDVTGSSLHRRLAIVQRRIRETLEVQPAGEIRVLSMCAGQGRDILGVLADHPRRDDVRARLVELDPDLAADASRRVRALGLGGVEVVVGDASDTGVYDGAAPADLVLVCGLFGNLGDADIRNTVEWLPRLCQPAATVIWTRHRRAPDRTPAVRSWFAAAGFSEVAFDVEEGFLLGVGTHRLVRPTLPYRPGIRLFDFIGDGEDARR</sequence>
<dbReference type="AlphaFoldDB" id="A0A1S1QIB7"/>
<proteinExistence type="predicted"/>
<organism evidence="1 2">
    <name type="scientific">Parafrankia colletiae</name>
    <dbReference type="NCBI Taxonomy" id="573497"/>
    <lineage>
        <taxon>Bacteria</taxon>
        <taxon>Bacillati</taxon>
        <taxon>Actinomycetota</taxon>
        <taxon>Actinomycetes</taxon>
        <taxon>Frankiales</taxon>
        <taxon>Frankiaceae</taxon>
        <taxon>Parafrankia</taxon>
    </lineage>
</organism>
<dbReference type="SUPFAM" id="SSF53335">
    <property type="entry name" value="S-adenosyl-L-methionine-dependent methyltransferases"/>
    <property type="match status" value="1"/>
</dbReference>
<dbReference type="EMBL" id="MBLM01000134">
    <property type="protein sequence ID" value="OHV33161.1"/>
    <property type="molecule type" value="Genomic_DNA"/>
</dbReference>
<dbReference type="GO" id="GO:0032259">
    <property type="term" value="P:methylation"/>
    <property type="evidence" value="ECO:0007669"/>
    <property type="project" value="UniProtKB-KW"/>
</dbReference>
<protein>
    <submittedName>
        <fullName evidence="1">Methyltransferase</fullName>
    </submittedName>
</protein>
<comment type="caution">
    <text evidence="1">The sequence shown here is derived from an EMBL/GenBank/DDBJ whole genome shotgun (WGS) entry which is preliminary data.</text>
</comment>
<dbReference type="GO" id="GO:0008168">
    <property type="term" value="F:methyltransferase activity"/>
    <property type="evidence" value="ECO:0007669"/>
    <property type="project" value="UniProtKB-KW"/>
</dbReference>
<keyword evidence="1" id="KW-0489">Methyltransferase</keyword>